<dbReference type="STRING" id="350688.Clos_1209"/>
<dbReference type="RefSeq" id="WP_012159067.1">
    <property type="nucleotide sequence ID" value="NC_009922.1"/>
</dbReference>
<feature type="chain" id="PRO_5039549277" evidence="4">
    <location>
        <begin position="22"/>
        <end position="544"/>
    </location>
</feature>
<dbReference type="eggNOG" id="COG0747">
    <property type="taxonomic scope" value="Bacteria"/>
</dbReference>
<dbReference type="PANTHER" id="PTHR30290">
    <property type="entry name" value="PERIPLASMIC BINDING COMPONENT OF ABC TRANSPORTER"/>
    <property type="match status" value="1"/>
</dbReference>
<dbReference type="PANTHER" id="PTHR30290:SF9">
    <property type="entry name" value="OLIGOPEPTIDE-BINDING PROTEIN APPA"/>
    <property type="match status" value="1"/>
</dbReference>
<accession>A8MF86</accession>
<dbReference type="GO" id="GO:1904680">
    <property type="term" value="F:peptide transmembrane transporter activity"/>
    <property type="evidence" value="ECO:0007669"/>
    <property type="project" value="TreeGrafter"/>
</dbReference>
<evidence type="ECO:0000259" key="5">
    <source>
        <dbReference type="Pfam" id="PF00496"/>
    </source>
</evidence>
<dbReference type="Proteomes" id="UP000000269">
    <property type="component" value="Chromosome"/>
</dbReference>
<dbReference type="CDD" id="cd08513">
    <property type="entry name" value="PBP2_thermophilic_Hb8_like"/>
    <property type="match status" value="1"/>
</dbReference>
<dbReference type="InterPro" id="IPR039424">
    <property type="entry name" value="SBP_5"/>
</dbReference>
<dbReference type="HOGENOM" id="CLU_017028_8_6_9"/>
<feature type="signal peptide" evidence="4">
    <location>
        <begin position="1"/>
        <end position="21"/>
    </location>
</feature>
<comment type="similarity">
    <text evidence="1">Belongs to the bacterial solute-binding protein 5 family.</text>
</comment>
<dbReference type="EMBL" id="CP000853">
    <property type="protein sequence ID" value="ABW18755.1"/>
    <property type="molecule type" value="Genomic_DNA"/>
</dbReference>
<dbReference type="Pfam" id="PF00496">
    <property type="entry name" value="SBP_bac_5"/>
    <property type="match status" value="1"/>
</dbReference>
<dbReference type="PROSITE" id="PS51257">
    <property type="entry name" value="PROKAR_LIPOPROTEIN"/>
    <property type="match status" value="1"/>
</dbReference>
<dbReference type="GO" id="GO:0043190">
    <property type="term" value="C:ATP-binding cassette (ABC) transporter complex"/>
    <property type="evidence" value="ECO:0007669"/>
    <property type="project" value="InterPro"/>
</dbReference>
<keyword evidence="7" id="KW-1185">Reference proteome</keyword>
<dbReference type="Gene3D" id="3.10.105.10">
    <property type="entry name" value="Dipeptide-binding Protein, Domain 3"/>
    <property type="match status" value="1"/>
</dbReference>
<feature type="domain" description="Solute-binding protein family 5" evidence="5">
    <location>
        <begin position="87"/>
        <end position="449"/>
    </location>
</feature>
<dbReference type="GO" id="GO:0015833">
    <property type="term" value="P:peptide transport"/>
    <property type="evidence" value="ECO:0007669"/>
    <property type="project" value="TreeGrafter"/>
</dbReference>
<dbReference type="InterPro" id="IPR000914">
    <property type="entry name" value="SBP_5_dom"/>
</dbReference>
<keyword evidence="2" id="KW-0813">Transport</keyword>
<evidence type="ECO:0000256" key="1">
    <source>
        <dbReference type="ARBA" id="ARBA00005695"/>
    </source>
</evidence>
<gene>
    <name evidence="6" type="ordered locus">Clos_1209</name>
</gene>
<dbReference type="GO" id="GO:0042597">
    <property type="term" value="C:periplasmic space"/>
    <property type="evidence" value="ECO:0007669"/>
    <property type="project" value="UniProtKB-ARBA"/>
</dbReference>
<proteinExistence type="inferred from homology"/>
<evidence type="ECO:0000256" key="2">
    <source>
        <dbReference type="ARBA" id="ARBA00022448"/>
    </source>
</evidence>
<evidence type="ECO:0000256" key="3">
    <source>
        <dbReference type="ARBA" id="ARBA00022729"/>
    </source>
</evidence>
<sequence length="544" mass="62680">MKTLKYISIFLVALFIFTSCSPDMDIQQQDEGVEIEVVEETPSEGGTLVLSSTRFKTLNPVFNRNENLFQIHHLIYESLVTFNEDMTVKPLLAEKWSFNNGEKSVDFTLKDGVYWHDGEKLTSDDVVFTFNTIKGNIKGVSSNSLYRQSLEPVMNMVKVDERTVRATFSKQIGNALEIMTFPILPEHVYSGNNSKHLDSGEFIAPGTGPYKLMAYENMRNMDLSRNEQYWGKKPYIENVQVIIVPDDEAQRSLFENGEIDVIYPNIVDWEKYADEKKTNSFEFVMPNYEFLGVNFRTNILQNISIRRAIAYTIDRERIATNIYLGHGTIVDFPIMPNSWLYDHSKIRFGLNTTLADQLLEQAGYTLKENAEFRTNEAGDILRIRLITNADNPLREQTAIFIQEDLKKVGIKLEVEFLEKEEYQKQMYLNTYDLFLGGWELSYIPDLTFAFHSSKIGGTNFIGYNNEELNTLLAESLENGDSTRKKEKFSALEEQLTTEVPYISLFFRNGAIIVKDKIKGDLKPQSYNIFSNIEDWFINVKEASK</sequence>
<organism evidence="6 7">
    <name type="scientific">Alkaliphilus oremlandii (strain OhILAs)</name>
    <name type="common">Clostridium oremlandii (strain OhILAs)</name>
    <dbReference type="NCBI Taxonomy" id="350688"/>
    <lineage>
        <taxon>Bacteria</taxon>
        <taxon>Bacillati</taxon>
        <taxon>Bacillota</taxon>
        <taxon>Clostridia</taxon>
        <taxon>Peptostreptococcales</taxon>
        <taxon>Natronincolaceae</taxon>
        <taxon>Alkaliphilus</taxon>
    </lineage>
</organism>
<name>A8MF86_ALKOO</name>
<dbReference type="OrthoDB" id="9772924at2"/>
<evidence type="ECO:0000256" key="4">
    <source>
        <dbReference type="SAM" id="SignalP"/>
    </source>
</evidence>
<dbReference type="InterPro" id="IPR030678">
    <property type="entry name" value="Peptide/Ni-bd"/>
</dbReference>
<dbReference type="KEGG" id="aoe:Clos_1209"/>
<evidence type="ECO:0000313" key="6">
    <source>
        <dbReference type="EMBL" id="ABW18755.1"/>
    </source>
</evidence>
<reference evidence="7" key="1">
    <citation type="submission" date="2007-10" db="EMBL/GenBank/DDBJ databases">
        <title>Complete genome of Alkaliphilus oremlandii OhILAs.</title>
        <authorList>
            <person name="Copeland A."/>
            <person name="Lucas S."/>
            <person name="Lapidus A."/>
            <person name="Barry K."/>
            <person name="Detter J.C."/>
            <person name="Glavina del Rio T."/>
            <person name="Hammon N."/>
            <person name="Israni S."/>
            <person name="Dalin E."/>
            <person name="Tice H."/>
            <person name="Pitluck S."/>
            <person name="Chain P."/>
            <person name="Malfatti S."/>
            <person name="Shin M."/>
            <person name="Vergez L."/>
            <person name="Schmutz J."/>
            <person name="Larimer F."/>
            <person name="Land M."/>
            <person name="Hauser L."/>
            <person name="Kyrpides N."/>
            <person name="Mikhailova N."/>
            <person name="Stolz J.F."/>
            <person name="Dawson A."/>
            <person name="Fisher E."/>
            <person name="Crable B."/>
            <person name="Perera E."/>
            <person name="Lisak J."/>
            <person name="Ranganathan M."/>
            <person name="Basu P."/>
            <person name="Richardson P."/>
        </authorList>
    </citation>
    <scope>NUCLEOTIDE SEQUENCE [LARGE SCALE GENOMIC DNA]</scope>
    <source>
        <strain evidence="7">OhILAs</strain>
    </source>
</reference>
<protein>
    <submittedName>
        <fullName evidence="6">Extracellular solute-binding protein family 5</fullName>
    </submittedName>
</protein>
<keyword evidence="3 4" id="KW-0732">Signal</keyword>
<dbReference type="SUPFAM" id="SSF53850">
    <property type="entry name" value="Periplasmic binding protein-like II"/>
    <property type="match status" value="1"/>
</dbReference>
<dbReference type="Gene3D" id="3.40.190.10">
    <property type="entry name" value="Periplasmic binding protein-like II"/>
    <property type="match status" value="1"/>
</dbReference>
<evidence type="ECO:0000313" key="7">
    <source>
        <dbReference type="Proteomes" id="UP000000269"/>
    </source>
</evidence>
<dbReference type="PIRSF" id="PIRSF002741">
    <property type="entry name" value="MppA"/>
    <property type="match status" value="1"/>
</dbReference>
<dbReference type="Gene3D" id="3.90.76.10">
    <property type="entry name" value="Dipeptide-binding Protein, Domain 1"/>
    <property type="match status" value="1"/>
</dbReference>
<dbReference type="AlphaFoldDB" id="A8MF86"/>